<dbReference type="FunFam" id="3.40.50.720:FF:000137">
    <property type="entry name" value="Hydroxysteroid (17-beta) dehydrogenase 3"/>
    <property type="match status" value="1"/>
</dbReference>
<dbReference type="Proteomes" id="UP000826271">
    <property type="component" value="Unassembled WGS sequence"/>
</dbReference>
<sequence>MELHNSTIKFIAILGFIYLSKLLLNFFIWLWIMFFRPAKNLKREYGSWAMVTGSTDGIGRALAFELASKGLNLVLVGRNPQKLELTSKEIEKKHHGIFTKSIVIDFASCRGEEVARIIDEGIKGLDLGILINNAGLAYPYAKFLHEVDLELMDSVIRVNIEGTTWVTKTVISDMFEKKRKGAVVNIGSGSSCCVSSYPLCTIYAATKAYVAMLSKSISLEYKQHGIDVQCQIPLLVATKMPSIKKASFFIPSAETYSKASIRWIGHDQICIPYWTHALQTYLLRMLPDPILDWFMFRMHLVMRQRGLRKDSRIEHSKN</sequence>
<evidence type="ECO:0008006" key="8">
    <source>
        <dbReference type="Google" id="ProtNLM"/>
    </source>
</evidence>
<comment type="caution">
    <text evidence="6">The sequence shown here is derived from an EMBL/GenBank/DDBJ whole genome shotgun (WGS) entry which is preliminary data.</text>
</comment>
<name>A0AAV6XRG0_9LAMI</name>
<keyword evidence="5" id="KW-1133">Transmembrane helix</keyword>
<dbReference type="InterPro" id="IPR002347">
    <property type="entry name" value="SDR_fam"/>
</dbReference>
<dbReference type="InterPro" id="IPR036291">
    <property type="entry name" value="NAD(P)-bd_dom_sf"/>
</dbReference>
<keyword evidence="3" id="KW-0560">Oxidoreductase</keyword>
<reference evidence="6" key="1">
    <citation type="submission" date="2019-10" db="EMBL/GenBank/DDBJ databases">
        <authorList>
            <person name="Zhang R."/>
            <person name="Pan Y."/>
            <person name="Wang J."/>
            <person name="Ma R."/>
            <person name="Yu S."/>
        </authorList>
    </citation>
    <scope>NUCLEOTIDE SEQUENCE</scope>
    <source>
        <strain evidence="6">LA-IB0</strain>
        <tissue evidence="6">Leaf</tissue>
    </source>
</reference>
<accession>A0AAV6XRG0</accession>
<gene>
    <name evidence="6" type="ORF">BUALT_Bualt05G0166100</name>
</gene>
<dbReference type="InterPro" id="IPR051019">
    <property type="entry name" value="VLCFA-Steroid_DH"/>
</dbReference>
<dbReference type="PRINTS" id="PR00081">
    <property type="entry name" value="GDHRDH"/>
</dbReference>
<evidence type="ECO:0000256" key="3">
    <source>
        <dbReference type="ARBA" id="ARBA00023002"/>
    </source>
</evidence>
<evidence type="ECO:0000256" key="4">
    <source>
        <dbReference type="RuleBase" id="RU000363"/>
    </source>
</evidence>
<comment type="subcellular location">
    <subcellularLocation>
        <location evidence="1">Endoplasmic reticulum</location>
    </subcellularLocation>
</comment>
<evidence type="ECO:0000256" key="5">
    <source>
        <dbReference type="SAM" id="Phobius"/>
    </source>
</evidence>
<keyword evidence="2" id="KW-0521">NADP</keyword>
<dbReference type="PIRSF" id="PIRSF000126">
    <property type="entry name" value="11-beta-HSD1"/>
    <property type="match status" value="1"/>
</dbReference>
<dbReference type="PANTHER" id="PTHR43899:SF25">
    <property type="entry name" value="ENOYL-(ACYL CARRIER) REDUCTASE"/>
    <property type="match status" value="1"/>
</dbReference>
<keyword evidence="7" id="KW-1185">Reference proteome</keyword>
<evidence type="ECO:0000256" key="1">
    <source>
        <dbReference type="ARBA" id="ARBA00004240"/>
    </source>
</evidence>
<dbReference type="CDD" id="cd05356">
    <property type="entry name" value="17beta-HSD1_like_SDR_c"/>
    <property type="match status" value="1"/>
</dbReference>
<protein>
    <recommendedName>
        <fullName evidence="8">Steroid dehydrogenase</fullName>
    </recommendedName>
</protein>
<feature type="transmembrane region" description="Helical" evidence="5">
    <location>
        <begin position="12"/>
        <end position="35"/>
    </location>
</feature>
<dbReference type="InterPro" id="IPR020904">
    <property type="entry name" value="Sc_DH/Rdtase_CS"/>
</dbReference>
<dbReference type="SUPFAM" id="SSF51735">
    <property type="entry name" value="NAD(P)-binding Rossmann-fold domains"/>
    <property type="match status" value="1"/>
</dbReference>
<dbReference type="EMBL" id="WHWC01000005">
    <property type="protein sequence ID" value="KAG8383262.1"/>
    <property type="molecule type" value="Genomic_DNA"/>
</dbReference>
<keyword evidence="5" id="KW-0812">Transmembrane</keyword>
<dbReference type="AlphaFoldDB" id="A0AAV6XRG0"/>
<dbReference type="PROSITE" id="PS00061">
    <property type="entry name" value="ADH_SHORT"/>
    <property type="match status" value="1"/>
</dbReference>
<dbReference type="Pfam" id="PF00106">
    <property type="entry name" value="adh_short"/>
    <property type="match status" value="1"/>
</dbReference>
<dbReference type="GO" id="GO:0005783">
    <property type="term" value="C:endoplasmic reticulum"/>
    <property type="evidence" value="ECO:0007669"/>
    <property type="project" value="UniProtKB-SubCell"/>
</dbReference>
<comment type="similarity">
    <text evidence="4">Belongs to the short-chain dehydrogenases/reductases (SDR) family.</text>
</comment>
<dbReference type="PRINTS" id="PR00080">
    <property type="entry name" value="SDRFAMILY"/>
</dbReference>
<proteinExistence type="inferred from homology"/>
<keyword evidence="5" id="KW-0472">Membrane</keyword>
<dbReference type="GO" id="GO:0045703">
    <property type="term" value="F:ketoreductase activity"/>
    <property type="evidence" value="ECO:0007669"/>
    <property type="project" value="TreeGrafter"/>
</dbReference>
<evidence type="ECO:0000256" key="2">
    <source>
        <dbReference type="ARBA" id="ARBA00022857"/>
    </source>
</evidence>
<dbReference type="PANTHER" id="PTHR43899">
    <property type="entry name" value="RH59310P"/>
    <property type="match status" value="1"/>
</dbReference>
<dbReference type="Gene3D" id="3.40.50.720">
    <property type="entry name" value="NAD(P)-binding Rossmann-like Domain"/>
    <property type="match status" value="1"/>
</dbReference>
<evidence type="ECO:0000313" key="7">
    <source>
        <dbReference type="Proteomes" id="UP000826271"/>
    </source>
</evidence>
<evidence type="ECO:0000313" key="6">
    <source>
        <dbReference type="EMBL" id="KAG8383262.1"/>
    </source>
</evidence>
<organism evidence="6 7">
    <name type="scientific">Buddleja alternifolia</name>
    <dbReference type="NCBI Taxonomy" id="168488"/>
    <lineage>
        <taxon>Eukaryota</taxon>
        <taxon>Viridiplantae</taxon>
        <taxon>Streptophyta</taxon>
        <taxon>Embryophyta</taxon>
        <taxon>Tracheophyta</taxon>
        <taxon>Spermatophyta</taxon>
        <taxon>Magnoliopsida</taxon>
        <taxon>eudicotyledons</taxon>
        <taxon>Gunneridae</taxon>
        <taxon>Pentapetalae</taxon>
        <taxon>asterids</taxon>
        <taxon>lamiids</taxon>
        <taxon>Lamiales</taxon>
        <taxon>Scrophulariaceae</taxon>
        <taxon>Buddlejeae</taxon>
        <taxon>Buddleja</taxon>
    </lineage>
</organism>